<dbReference type="InterPro" id="IPR038063">
    <property type="entry name" value="Transpep_catalytic_dom"/>
</dbReference>
<dbReference type="AlphaFoldDB" id="A0A0S4QQJ3"/>
<evidence type="ECO:0000256" key="1">
    <source>
        <dbReference type="ARBA" id="ARBA00004752"/>
    </source>
</evidence>
<evidence type="ECO:0000256" key="8">
    <source>
        <dbReference type="ARBA" id="ARBA00023316"/>
    </source>
</evidence>
<dbReference type="UniPathway" id="UPA00219"/>
<keyword evidence="11" id="KW-0449">Lipoprotein</keyword>
<evidence type="ECO:0000256" key="6">
    <source>
        <dbReference type="ARBA" id="ARBA00022960"/>
    </source>
</evidence>
<proteinExistence type="inferred from homology"/>
<dbReference type="PANTHER" id="PTHR30582">
    <property type="entry name" value="L,D-TRANSPEPTIDASE"/>
    <property type="match status" value="1"/>
</dbReference>
<dbReference type="GO" id="GO:0008360">
    <property type="term" value="P:regulation of cell shape"/>
    <property type="evidence" value="ECO:0007669"/>
    <property type="project" value="UniProtKB-UniRule"/>
</dbReference>
<dbReference type="Gene3D" id="2.40.440.10">
    <property type="entry name" value="L,D-transpeptidase catalytic domain-like"/>
    <property type="match status" value="1"/>
</dbReference>
<organism evidence="11 12">
    <name type="scientific">Parafrankia irregularis</name>
    <dbReference type="NCBI Taxonomy" id="795642"/>
    <lineage>
        <taxon>Bacteria</taxon>
        <taxon>Bacillati</taxon>
        <taxon>Actinomycetota</taxon>
        <taxon>Actinomycetes</taxon>
        <taxon>Frankiales</taxon>
        <taxon>Frankiaceae</taxon>
        <taxon>Parafrankia</taxon>
    </lineage>
</organism>
<sequence length="265" mass="27376">MTRHHEALAERSTGRRALSRTGAAALAVVLGGVILSGCGGDDGASGPAAVPAAVQSQLAAVAGLNQGTSTVLTASGASVDIYQAPTAAKPTRSLSNPNENGAPRVFLVQAKMPGWWQVLLPVEPNGSTGWVKAEQVTASQTPYRIEVARGAHVLRLFNGDQKIAEEKVAIGTSDTPTPGGRFFLMELLRPSNPNGAYGPYAFGLSGFSTSLEDFGGRDPVIGIHGTNDPSSLGRDVSHGCIRLSNDSITRLAQTVPLGTPVEIVA</sequence>
<dbReference type="RefSeq" id="WP_091278321.1">
    <property type="nucleotide sequence ID" value="NZ_FAOZ01000011.1"/>
</dbReference>
<dbReference type="CDD" id="cd16913">
    <property type="entry name" value="YkuD_like"/>
    <property type="match status" value="1"/>
</dbReference>
<dbReference type="InterPro" id="IPR005490">
    <property type="entry name" value="LD_TPept_cat_dom"/>
</dbReference>
<protein>
    <submittedName>
        <fullName evidence="11">Lipoprotein-anchoring transpeptidase ErfK/SrfK</fullName>
    </submittedName>
</protein>
<keyword evidence="6 9" id="KW-0133">Cell shape</keyword>
<dbReference type="SUPFAM" id="SSF141523">
    <property type="entry name" value="L,D-transpeptidase catalytic domain-like"/>
    <property type="match status" value="1"/>
</dbReference>
<accession>A0A0S4QQJ3</accession>
<keyword evidence="12" id="KW-1185">Reference proteome</keyword>
<dbReference type="InterPro" id="IPR050979">
    <property type="entry name" value="LD-transpeptidase"/>
</dbReference>
<keyword evidence="4" id="KW-0808">Transferase</keyword>
<evidence type="ECO:0000256" key="5">
    <source>
        <dbReference type="ARBA" id="ARBA00022801"/>
    </source>
</evidence>
<dbReference type="PROSITE" id="PS52029">
    <property type="entry name" value="LD_TPASE"/>
    <property type="match status" value="1"/>
</dbReference>
<dbReference type="GO" id="GO:0005576">
    <property type="term" value="C:extracellular region"/>
    <property type="evidence" value="ECO:0007669"/>
    <property type="project" value="TreeGrafter"/>
</dbReference>
<evidence type="ECO:0000313" key="11">
    <source>
        <dbReference type="EMBL" id="CUU57208.1"/>
    </source>
</evidence>
<evidence type="ECO:0000256" key="9">
    <source>
        <dbReference type="PROSITE-ProRule" id="PRU01373"/>
    </source>
</evidence>
<reference evidence="12" key="1">
    <citation type="submission" date="2015-11" db="EMBL/GenBank/DDBJ databases">
        <authorList>
            <person name="Varghese N."/>
        </authorList>
    </citation>
    <scope>NUCLEOTIDE SEQUENCE [LARGE SCALE GENOMIC DNA]</scope>
    <source>
        <strain evidence="12">DSM 45899</strain>
    </source>
</reference>
<evidence type="ECO:0000256" key="3">
    <source>
        <dbReference type="ARBA" id="ARBA00022676"/>
    </source>
</evidence>
<dbReference type="Pfam" id="PF03734">
    <property type="entry name" value="YkuD"/>
    <property type="match status" value="1"/>
</dbReference>
<dbReference type="GO" id="GO:0016757">
    <property type="term" value="F:glycosyltransferase activity"/>
    <property type="evidence" value="ECO:0007669"/>
    <property type="project" value="UniProtKB-KW"/>
</dbReference>
<keyword evidence="7 9" id="KW-0573">Peptidoglycan synthesis</keyword>
<evidence type="ECO:0000259" key="10">
    <source>
        <dbReference type="PROSITE" id="PS52029"/>
    </source>
</evidence>
<name>A0A0S4QQJ3_9ACTN</name>
<keyword evidence="5" id="KW-0378">Hydrolase</keyword>
<dbReference type="GO" id="GO:0018104">
    <property type="term" value="P:peptidoglycan-protein cross-linking"/>
    <property type="evidence" value="ECO:0007669"/>
    <property type="project" value="TreeGrafter"/>
</dbReference>
<keyword evidence="3" id="KW-0328">Glycosyltransferase</keyword>
<evidence type="ECO:0000256" key="2">
    <source>
        <dbReference type="ARBA" id="ARBA00005992"/>
    </source>
</evidence>
<feature type="active site" description="Proton donor/acceptor" evidence="9">
    <location>
        <position position="224"/>
    </location>
</feature>
<feature type="domain" description="L,D-TPase catalytic" evidence="10">
    <location>
        <begin position="143"/>
        <end position="264"/>
    </location>
</feature>
<dbReference type="EMBL" id="FAOZ01000011">
    <property type="protein sequence ID" value="CUU57208.1"/>
    <property type="molecule type" value="Genomic_DNA"/>
</dbReference>
<evidence type="ECO:0000256" key="7">
    <source>
        <dbReference type="ARBA" id="ARBA00022984"/>
    </source>
</evidence>
<keyword evidence="8 9" id="KW-0961">Cell wall biogenesis/degradation</keyword>
<dbReference type="GO" id="GO:0071972">
    <property type="term" value="F:peptidoglycan L,D-transpeptidase activity"/>
    <property type="evidence" value="ECO:0007669"/>
    <property type="project" value="TreeGrafter"/>
</dbReference>
<feature type="active site" description="Nucleophile" evidence="9">
    <location>
        <position position="240"/>
    </location>
</feature>
<evidence type="ECO:0000256" key="4">
    <source>
        <dbReference type="ARBA" id="ARBA00022679"/>
    </source>
</evidence>
<comment type="similarity">
    <text evidence="2">Belongs to the YkuD family.</text>
</comment>
<comment type="pathway">
    <text evidence="1 9">Cell wall biogenesis; peptidoglycan biosynthesis.</text>
</comment>
<evidence type="ECO:0000313" key="12">
    <source>
        <dbReference type="Proteomes" id="UP000198802"/>
    </source>
</evidence>
<dbReference type="Proteomes" id="UP000198802">
    <property type="component" value="Unassembled WGS sequence"/>
</dbReference>
<dbReference type="GO" id="GO:0071555">
    <property type="term" value="P:cell wall organization"/>
    <property type="evidence" value="ECO:0007669"/>
    <property type="project" value="UniProtKB-UniRule"/>
</dbReference>
<dbReference type="PANTHER" id="PTHR30582:SF24">
    <property type="entry name" value="L,D-TRANSPEPTIDASE ERFK_SRFK-RELATED"/>
    <property type="match status" value="1"/>
</dbReference>
<gene>
    <name evidence="11" type="ORF">Ga0074812_11144</name>
</gene>